<dbReference type="EMBL" id="CAJOBZ010000066">
    <property type="protein sequence ID" value="CAF4939979.1"/>
    <property type="molecule type" value="Genomic_DNA"/>
</dbReference>
<feature type="compositionally biased region" description="Basic and acidic residues" evidence="1">
    <location>
        <begin position="112"/>
        <end position="135"/>
    </location>
</feature>
<feature type="compositionally biased region" description="Basic and acidic residues" evidence="1">
    <location>
        <begin position="197"/>
        <end position="207"/>
    </location>
</feature>
<feature type="compositionally biased region" description="Basic and acidic residues" evidence="1">
    <location>
        <begin position="69"/>
        <end position="78"/>
    </location>
</feature>
<feature type="compositionally biased region" description="Low complexity" evidence="1">
    <location>
        <begin position="282"/>
        <end position="291"/>
    </location>
</feature>
<feature type="compositionally biased region" description="Basic and acidic residues" evidence="1">
    <location>
        <begin position="292"/>
        <end position="311"/>
    </location>
</feature>
<feature type="region of interest" description="Disordered" evidence="1">
    <location>
        <begin position="259"/>
        <end position="311"/>
    </location>
</feature>
<evidence type="ECO:0000256" key="1">
    <source>
        <dbReference type="SAM" id="MobiDB-lite"/>
    </source>
</evidence>
<dbReference type="AlphaFoldDB" id="A0A821XFI1"/>
<proteinExistence type="predicted"/>
<comment type="caution">
    <text evidence="2">The sequence shown here is derived from an EMBL/GenBank/DDBJ whole genome shotgun (WGS) entry which is preliminary data.</text>
</comment>
<evidence type="ECO:0000313" key="2">
    <source>
        <dbReference type="EMBL" id="CAF4939979.1"/>
    </source>
</evidence>
<feature type="compositionally biased region" description="Polar residues" evidence="1">
    <location>
        <begin position="92"/>
        <end position="111"/>
    </location>
</feature>
<organism evidence="2 3">
    <name type="scientific">Pieris macdunnoughi</name>
    <dbReference type="NCBI Taxonomy" id="345717"/>
    <lineage>
        <taxon>Eukaryota</taxon>
        <taxon>Metazoa</taxon>
        <taxon>Ecdysozoa</taxon>
        <taxon>Arthropoda</taxon>
        <taxon>Hexapoda</taxon>
        <taxon>Insecta</taxon>
        <taxon>Pterygota</taxon>
        <taxon>Neoptera</taxon>
        <taxon>Endopterygota</taxon>
        <taxon>Lepidoptera</taxon>
        <taxon>Glossata</taxon>
        <taxon>Ditrysia</taxon>
        <taxon>Papilionoidea</taxon>
        <taxon>Pieridae</taxon>
        <taxon>Pierinae</taxon>
        <taxon>Pieris</taxon>
    </lineage>
</organism>
<feature type="region of interest" description="Disordered" evidence="1">
    <location>
        <begin position="38"/>
        <end position="214"/>
    </location>
</feature>
<reference evidence="2" key="1">
    <citation type="submission" date="2021-02" db="EMBL/GenBank/DDBJ databases">
        <authorList>
            <person name="Steward A R."/>
        </authorList>
    </citation>
    <scope>NUCLEOTIDE SEQUENCE</scope>
</reference>
<dbReference type="OrthoDB" id="5353557at2759"/>
<name>A0A821XFI1_9NEOP</name>
<protein>
    <submittedName>
        <fullName evidence="2">Uncharacterized protein</fullName>
    </submittedName>
</protein>
<keyword evidence="3" id="KW-1185">Reference proteome</keyword>
<gene>
    <name evidence="2" type="ORF">PMACD_LOCUS14640</name>
</gene>
<sequence>MGFKQLSQSGVTDSPTSSDKQYIAKYLADKMARKLYLQRSDSQVTNSPKYWTNKDSGRTDSQTANTSKRWRESSKQDEAESTVNESMKLDKSTTSIAENRDGQTASSSKYWTNKDSETANTSEHWKESDSKDKPESTVNESMEFDKSTMSKTSIGEKRDGPAANSSKYWTNAQTPRISESGLRRKLSTTSLPEDEKDGSNNEVDAKGMNKKKAQFRTEQSLLTFHPHKNDSMSEILQQLDDVSDSIRFESDARTLLQSVDEDISISGEHRTPSRQISPNPPNHSRSSFSRSSPERNGDVFAARDEQEKLLK</sequence>
<feature type="compositionally biased region" description="Basic and acidic residues" evidence="1">
    <location>
        <begin position="143"/>
        <end position="160"/>
    </location>
</feature>
<dbReference type="Proteomes" id="UP000663880">
    <property type="component" value="Unassembled WGS sequence"/>
</dbReference>
<feature type="compositionally biased region" description="Polar residues" evidence="1">
    <location>
        <begin position="163"/>
        <end position="177"/>
    </location>
</feature>
<evidence type="ECO:0000313" key="3">
    <source>
        <dbReference type="Proteomes" id="UP000663880"/>
    </source>
</evidence>
<feature type="compositionally biased region" description="Polar residues" evidence="1">
    <location>
        <begin position="39"/>
        <end position="67"/>
    </location>
</feature>
<accession>A0A821XFI1</accession>